<feature type="chain" id="PRO_5026656005" description="EGF-like domain-containing protein" evidence="3">
    <location>
        <begin position="28"/>
        <end position="869"/>
    </location>
</feature>
<dbReference type="OrthoDB" id="27819at2759"/>
<feature type="domain" description="EGF-like" evidence="4">
    <location>
        <begin position="430"/>
        <end position="463"/>
    </location>
</feature>
<feature type="domain" description="EGF-like" evidence="4">
    <location>
        <begin position="465"/>
        <end position="514"/>
    </location>
</feature>
<keyword evidence="2" id="KW-0472">Membrane</keyword>
<evidence type="ECO:0000313" key="5">
    <source>
        <dbReference type="EMBL" id="CAC5372433.1"/>
    </source>
</evidence>
<dbReference type="GO" id="GO:0005044">
    <property type="term" value="F:scavenger receptor activity"/>
    <property type="evidence" value="ECO:0007669"/>
    <property type="project" value="InterPro"/>
</dbReference>
<reference evidence="5 6" key="1">
    <citation type="submission" date="2020-06" db="EMBL/GenBank/DDBJ databases">
        <authorList>
            <person name="Li R."/>
            <person name="Bekaert M."/>
        </authorList>
    </citation>
    <scope>NUCLEOTIDE SEQUENCE [LARGE SCALE GENOMIC DNA]</scope>
    <source>
        <strain evidence="6">wild</strain>
    </source>
</reference>
<keyword evidence="2" id="KW-0812">Transmembrane</keyword>
<feature type="domain" description="EGF-like" evidence="4">
    <location>
        <begin position="305"/>
        <end position="332"/>
    </location>
</feature>
<evidence type="ECO:0000313" key="6">
    <source>
        <dbReference type="Proteomes" id="UP000507470"/>
    </source>
</evidence>
<feature type="domain" description="EGF-like" evidence="4">
    <location>
        <begin position="395"/>
        <end position="428"/>
    </location>
</feature>
<feature type="signal peptide" evidence="3">
    <location>
        <begin position="1"/>
        <end position="27"/>
    </location>
</feature>
<accession>A0A6J8ARE4</accession>
<dbReference type="PANTHER" id="PTHR24043:SF8">
    <property type="entry name" value="EGF-LIKE DOMAIN-CONTAINING PROTEIN"/>
    <property type="match status" value="1"/>
</dbReference>
<feature type="domain" description="EGF-like" evidence="4">
    <location>
        <begin position="264"/>
        <end position="303"/>
    </location>
</feature>
<keyword evidence="1" id="KW-0245">EGF-like domain</keyword>
<dbReference type="InterPro" id="IPR042635">
    <property type="entry name" value="MEGF10/SREC1/2-like"/>
</dbReference>
<evidence type="ECO:0000259" key="4">
    <source>
        <dbReference type="SMART" id="SM00181"/>
    </source>
</evidence>
<feature type="domain" description="EGF-like" evidence="4">
    <location>
        <begin position="588"/>
        <end position="618"/>
    </location>
</feature>
<gene>
    <name evidence="5" type="ORF">MCOR_10513</name>
</gene>
<keyword evidence="2" id="KW-1133">Transmembrane helix</keyword>
<proteinExistence type="predicted"/>
<evidence type="ECO:0000256" key="2">
    <source>
        <dbReference type="SAM" id="Phobius"/>
    </source>
</evidence>
<name>A0A6J8ARE4_MYTCO</name>
<dbReference type="AlphaFoldDB" id="A0A6J8ARE4"/>
<evidence type="ECO:0000256" key="1">
    <source>
        <dbReference type="ARBA" id="ARBA00022536"/>
    </source>
</evidence>
<keyword evidence="6" id="KW-1185">Reference proteome</keyword>
<dbReference type="InterPro" id="IPR000742">
    <property type="entry name" value="EGF"/>
</dbReference>
<feature type="transmembrane region" description="Helical" evidence="2">
    <location>
        <begin position="809"/>
        <end position="829"/>
    </location>
</feature>
<keyword evidence="3" id="KW-0732">Signal</keyword>
<protein>
    <recommendedName>
        <fullName evidence="4">EGF-like domain-containing protein</fullName>
    </recommendedName>
</protein>
<organism evidence="5 6">
    <name type="scientific">Mytilus coruscus</name>
    <name type="common">Sea mussel</name>
    <dbReference type="NCBI Taxonomy" id="42192"/>
    <lineage>
        <taxon>Eukaryota</taxon>
        <taxon>Metazoa</taxon>
        <taxon>Spiralia</taxon>
        <taxon>Lophotrochozoa</taxon>
        <taxon>Mollusca</taxon>
        <taxon>Bivalvia</taxon>
        <taxon>Autobranchia</taxon>
        <taxon>Pteriomorphia</taxon>
        <taxon>Mytilida</taxon>
        <taxon>Mytiloidea</taxon>
        <taxon>Mytilidae</taxon>
        <taxon>Mytilinae</taxon>
        <taxon>Mytilus</taxon>
    </lineage>
</organism>
<feature type="domain" description="EGF-like" evidence="4">
    <location>
        <begin position="727"/>
        <end position="766"/>
    </location>
</feature>
<sequence>MDQCSQYVSSFCTGTLIVLYILAATHCSELNGTSSNTDASNNDTDLIESSNNQSYSIPLYNKSYIEKSENVLDAQAYSLAFSSNRSTEIQNILQDSQFNISTSIDVGCHAPCCNQNDDNRDFRCILDRSLQNSQYNCSHFFIIMTEQSCKLNFTFCINNYTDILRPNSGNKSGLSTHNYSWLDLLNILSLVDIDDCTFSLNDLQNVEQKYECILLHNNGCSENASIYDISCEHVTCREDLLGEFCLTYTFDTHHIQIIFYKSRFCDENNHKTKCSEHCNDGDCNNTTGECSFCKFGWFGNECAHRCLNNCKICIDNSTCLECIEGFYGNICEHPCSNDCHICSKDGKVCDSCKTNNDFGPQCACKVNECYKYSPMLRCLECKQHGWYVSLGGCCPCSNNCEGGFASCDNRTGTCSDGCIDGYYGNTCSDKCSSHCLENHTKCNSLTGECENGCEQNWYSSTCSYECSLFYPHCDTCSNITDFEMKCVKCMDGYYMPQKYRLTDNKRSYLSDHCFTCNHCLNKKCDGFNGVCTEGCKLKGRYNSDDYIFGEKNCVLECISCWNQSCDFINGTCLDGCVHGLYGSHCDLPCSESCVNGTCDQISGDCLSCNVGYYGPRCKNNCGHCEKIGCDQYTGECDGGCLPGFYGNKCEEMCSNCVGYVCNQKGKCVHGCNLSQYGPFCDKQCSIDCLICHPVNGDCIVSNLTSRTEYHILNKSTTACPPNKFGMHCERYCGIGCKKTDQGLSICDKYTGFCDQCLQGFHGIACGNRCNTTCIDGDCNRDGICAKGCVYRWQGKYCQNHFPITVFEEVSGILFGVMCAIVFFVGVLCVMHKKRYDCLICLRVKVNVLDAQSESNMTNLMHLKSLYIPD</sequence>
<feature type="domain" description="EGF-like" evidence="4">
    <location>
        <begin position="768"/>
        <end position="798"/>
    </location>
</feature>
<dbReference type="SMART" id="SM00181">
    <property type="entry name" value="EGF"/>
    <property type="match status" value="8"/>
</dbReference>
<evidence type="ECO:0000256" key="3">
    <source>
        <dbReference type="SAM" id="SignalP"/>
    </source>
</evidence>
<dbReference type="PANTHER" id="PTHR24043">
    <property type="entry name" value="SCAVENGER RECEPTOR CLASS F"/>
    <property type="match status" value="1"/>
</dbReference>
<dbReference type="EMBL" id="CACVKT020001854">
    <property type="protein sequence ID" value="CAC5372433.1"/>
    <property type="molecule type" value="Genomic_DNA"/>
</dbReference>
<dbReference type="Proteomes" id="UP000507470">
    <property type="component" value="Unassembled WGS sequence"/>
</dbReference>